<name>A0A6G0T5E2_APHGL</name>
<evidence type="ECO:0000313" key="4">
    <source>
        <dbReference type="Proteomes" id="UP000475862"/>
    </source>
</evidence>
<evidence type="ECO:0000256" key="1">
    <source>
        <dbReference type="SAM" id="MobiDB-lite"/>
    </source>
</evidence>
<feature type="transmembrane region" description="Helical" evidence="2">
    <location>
        <begin position="14"/>
        <end position="32"/>
    </location>
</feature>
<evidence type="ECO:0000313" key="3">
    <source>
        <dbReference type="EMBL" id="KAE9526264.1"/>
    </source>
</evidence>
<evidence type="ECO:0000256" key="2">
    <source>
        <dbReference type="SAM" id="Phobius"/>
    </source>
</evidence>
<protein>
    <submittedName>
        <fullName evidence="3">Uncharacterized protein</fullName>
    </submittedName>
</protein>
<gene>
    <name evidence="3" type="ORF">AGLY_013895</name>
</gene>
<comment type="caution">
    <text evidence="3">The sequence shown here is derived from an EMBL/GenBank/DDBJ whole genome shotgun (WGS) entry which is preliminary data.</text>
</comment>
<reference evidence="3 4" key="1">
    <citation type="submission" date="2019-08" db="EMBL/GenBank/DDBJ databases">
        <title>The genome of the soybean aphid Biotype 1, its phylome, world population structure and adaptation to the North American continent.</title>
        <authorList>
            <person name="Giordano R."/>
            <person name="Donthu R.K."/>
            <person name="Hernandez A.G."/>
            <person name="Wright C.L."/>
            <person name="Zimin A.V."/>
        </authorList>
    </citation>
    <scope>NUCLEOTIDE SEQUENCE [LARGE SCALE GENOMIC DNA]</scope>
    <source>
        <tissue evidence="3">Whole aphids</tissue>
    </source>
</reference>
<dbReference type="Proteomes" id="UP000475862">
    <property type="component" value="Unassembled WGS sequence"/>
</dbReference>
<organism evidence="3 4">
    <name type="scientific">Aphis glycines</name>
    <name type="common">Soybean aphid</name>
    <dbReference type="NCBI Taxonomy" id="307491"/>
    <lineage>
        <taxon>Eukaryota</taxon>
        <taxon>Metazoa</taxon>
        <taxon>Ecdysozoa</taxon>
        <taxon>Arthropoda</taxon>
        <taxon>Hexapoda</taxon>
        <taxon>Insecta</taxon>
        <taxon>Pterygota</taxon>
        <taxon>Neoptera</taxon>
        <taxon>Paraneoptera</taxon>
        <taxon>Hemiptera</taxon>
        <taxon>Sternorrhyncha</taxon>
        <taxon>Aphidomorpha</taxon>
        <taxon>Aphidoidea</taxon>
        <taxon>Aphididae</taxon>
        <taxon>Aphidini</taxon>
        <taxon>Aphis</taxon>
        <taxon>Aphis</taxon>
    </lineage>
</organism>
<keyword evidence="2" id="KW-1133">Transmembrane helix</keyword>
<dbReference type="OrthoDB" id="774873at2759"/>
<proteinExistence type="predicted"/>
<feature type="region of interest" description="Disordered" evidence="1">
    <location>
        <begin position="210"/>
        <end position="259"/>
    </location>
</feature>
<keyword evidence="2" id="KW-0472">Membrane</keyword>
<accession>A0A6G0T5E2</accession>
<feature type="compositionally biased region" description="Low complexity" evidence="1">
    <location>
        <begin position="210"/>
        <end position="229"/>
    </location>
</feature>
<keyword evidence="4" id="KW-1185">Reference proteome</keyword>
<dbReference type="AlphaFoldDB" id="A0A6G0T5E2"/>
<keyword evidence="2" id="KW-0812">Transmembrane</keyword>
<dbReference type="EMBL" id="VYZN01000055">
    <property type="protein sequence ID" value="KAE9526264.1"/>
    <property type="molecule type" value="Genomic_DNA"/>
</dbReference>
<sequence>MCCLCVTNVRQTNLSSADINFMLIAFIDILIFKKVTRILNLIIVKSIKLIPLNANLLFYICKILTTNLLYYHHGEIIYTIMKCTILNIYLCYTCNHNNFFLNILIAKLTAIPHIKICEISTKFFFFLLAVKSIYQTCCSYMSNKFELKRNVRTVALMVCRHNGQSSRLEAQVMHATKWAQDRLELTLSAINADSFVSKVTFSFSFSFSFSSSGSDNSDTSSASTSESQSLELEEAEIRSLDSSETSSSRGILIPSMGSGSSLRRICSRVNKKMNFDLGGSSIRSLICRSVVSLVLIEELILFEATVWKPFSMFNPCIIIYLPILKTSITNPAAAKLFGVMINDTGQPVNVPSLLLSFFKSIDCDNSISVNKSFGSASY</sequence>